<evidence type="ECO:0000256" key="2">
    <source>
        <dbReference type="ARBA" id="ARBA00023315"/>
    </source>
</evidence>
<dbReference type="EMBL" id="UGGP01000001">
    <property type="protein sequence ID" value="STO06881.1"/>
    <property type="molecule type" value="Genomic_DNA"/>
</dbReference>
<proteinExistence type="predicted"/>
<evidence type="ECO:0000256" key="1">
    <source>
        <dbReference type="ARBA" id="ARBA00022679"/>
    </source>
</evidence>
<gene>
    <name evidence="4" type="ORF">NCTC13163_00221</name>
</gene>
<accession>A0A377FPY8</accession>
<protein>
    <submittedName>
        <fullName evidence="4">Putative acetyltransferase</fullName>
    </submittedName>
</protein>
<dbReference type="Proteomes" id="UP000254060">
    <property type="component" value="Unassembled WGS sequence"/>
</dbReference>
<dbReference type="InterPro" id="IPR000182">
    <property type="entry name" value="GNAT_dom"/>
</dbReference>
<feature type="domain" description="N-acetyltransferase" evidence="3">
    <location>
        <begin position="16"/>
        <end position="158"/>
    </location>
</feature>
<sequence length="265" mass="30156">MLKQEVSYQQNPPVADLYRAFMDGFSDYMIRFDMDEAAFEAIFLVRDQNQPSRSIVAYVDGRPVGVMLSGIAHLDAGWVTRCGGLAVAPGYRRLGIARELMRRFDEQAEGMRLLEVIQGNEQAYDLYARLGYDVVREIVYYQSVPTETAAKLDVVPITELFEREYPKAVHHPIWQRDVRTTQQQATLVRVTEEGREGSLLFRDNVLLDVFGRDEDAVWLLRAAGCKHPVHLTFTSDRPAFIEAAEALGFVKDTVAQFEMVRKGET</sequence>
<evidence type="ECO:0000313" key="4">
    <source>
        <dbReference type="EMBL" id="STO06881.1"/>
    </source>
</evidence>
<evidence type="ECO:0000259" key="3">
    <source>
        <dbReference type="PROSITE" id="PS51186"/>
    </source>
</evidence>
<dbReference type="InterPro" id="IPR016181">
    <property type="entry name" value="Acyl_CoA_acyltransferase"/>
</dbReference>
<evidence type="ECO:0000313" key="5">
    <source>
        <dbReference type="Proteomes" id="UP000254060"/>
    </source>
</evidence>
<dbReference type="SUPFAM" id="SSF55729">
    <property type="entry name" value="Acyl-CoA N-acyltransferases (Nat)"/>
    <property type="match status" value="1"/>
</dbReference>
<reference evidence="4 5" key="1">
    <citation type="submission" date="2018-06" db="EMBL/GenBank/DDBJ databases">
        <authorList>
            <consortium name="Pathogen Informatics"/>
            <person name="Doyle S."/>
        </authorList>
    </citation>
    <scope>NUCLEOTIDE SEQUENCE [LARGE SCALE GENOMIC DNA]</scope>
    <source>
        <strain evidence="4 5">NCTC13163</strain>
    </source>
</reference>
<organism evidence="4 5">
    <name type="scientific">Exiguobacterium aurantiacum</name>
    <dbReference type="NCBI Taxonomy" id="33987"/>
    <lineage>
        <taxon>Bacteria</taxon>
        <taxon>Bacillati</taxon>
        <taxon>Bacillota</taxon>
        <taxon>Bacilli</taxon>
        <taxon>Bacillales</taxon>
        <taxon>Bacillales Family XII. Incertae Sedis</taxon>
        <taxon>Exiguobacterium</taxon>
    </lineage>
</organism>
<dbReference type="PANTHER" id="PTHR43420:SF44">
    <property type="entry name" value="ACETYLTRANSFERASE YPEA"/>
    <property type="match status" value="1"/>
</dbReference>
<dbReference type="Pfam" id="PF00583">
    <property type="entry name" value="Acetyltransf_1"/>
    <property type="match status" value="1"/>
</dbReference>
<keyword evidence="1 4" id="KW-0808">Transferase</keyword>
<dbReference type="STRING" id="1397694.GCA_000702585_00741"/>
<dbReference type="InterPro" id="IPR050680">
    <property type="entry name" value="YpeA/RimI_acetyltransf"/>
</dbReference>
<dbReference type="CDD" id="cd04301">
    <property type="entry name" value="NAT_SF"/>
    <property type="match status" value="1"/>
</dbReference>
<keyword evidence="2" id="KW-0012">Acyltransferase</keyword>
<dbReference type="PROSITE" id="PS51186">
    <property type="entry name" value="GNAT"/>
    <property type="match status" value="1"/>
</dbReference>
<dbReference type="AlphaFoldDB" id="A0A377FPY8"/>
<dbReference type="PANTHER" id="PTHR43420">
    <property type="entry name" value="ACETYLTRANSFERASE"/>
    <property type="match status" value="1"/>
</dbReference>
<name>A0A377FPY8_9BACL</name>
<dbReference type="RefSeq" id="WP_029334079.1">
    <property type="nucleotide sequence ID" value="NZ_UGGP01000001.1"/>
</dbReference>
<dbReference type="GO" id="GO:0016747">
    <property type="term" value="F:acyltransferase activity, transferring groups other than amino-acyl groups"/>
    <property type="evidence" value="ECO:0007669"/>
    <property type="project" value="InterPro"/>
</dbReference>
<dbReference type="Gene3D" id="3.40.630.30">
    <property type="match status" value="1"/>
</dbReference>